<comment type="caution">
    <text evidence="1">The sequence shown here is derived from an EMBL/GenBank/DDBJ whole genome shotgun (WGS) entry which is preliminary data.</text>
</comment>
<evidence type="ECO:0000313" key="1">
    <source>
        <dbReference type="EMBL" id="GAH36603.1"/>
    </source>
</evidence>
<dbReference type="AlphaFoldDB" id="X1GUB8"/>
<reference evidence="1" key="1">
    <citation type="journal article" date="2014" name="Front. Microbiol.">
        <title>High frequency of phylogenetically diverse reductive dehalogenase-homologous genes in deep subseafloor sedimentary metagenomes.</title>
        <authorList>
            <person name="Kawai M."/>
            <person name="Futagami T."/>
            <person name="Toyoda A."/>
            <person name="Takaki Y."/>
            <person name="Nishi S."/>
            <person name="Hori S."/>
            <person name="Arai W."/>
            <person name="Tsubouchi T."/>
            <person name="Morono Y."/>
            <person name="Uchiyama I."/>
            <person name="Ito T."/>
            <person name="Fujiyama A."/>
            <person name="Inagaki F."/>
            <person name="Takami H."/>
        </authorList>
    </citation>
    <scope>NUCLEOTIDE SEQUENCE</scope>
    <source>
        <strain evidence="1">Expedition CK06-06</strain>
    </source>
</reference>
<sequence length="130" mass="15261">MEIDITGIDLIEFIKKVYELSVPAGLGWLHFTKGELTDEEAKEILDIWKNDRMLCLDMDYIKGRACKMYVFKEGKKLNIRVPWYDHTDIQLKKLLKAVWPKDKPFPELKAEEHGIACHCIHCQSKRRTKA</sequence>
<proteinExistence type="predicted"/>
<dbReference type="EMBL" id="BARU01010733">
    <property type="protein sequence ID" value="GAH36603.1"/>
    <property type="molecule type" value="Genomic_DNA"/>
</dbReference>
<gene>
    <name evidence="1" type="ORF">S03H2_20376</name>
</gene>
<organism evidence="1">
    <name type="scientific">marine sediment metagenome</name>
    <dbReference type="NCBI Taxonomy" id="412755"/>
    <lineage>
        <taxon>unclassified sequences</taxon>
        <taxon>metagenomes</taxon>
        <taxon>ecological metagenomes</taxon>
    </lineage>
</organism>
<accession>X1GUB8</accession>
<name>X1GUB8_9ZZZZ</name>
<protein>
    <submittedName>
        <fullName evidence="1">Uncharacterized protein</fullName>
    </submittedName>
</protein>